<dbReference type="Proteomes" id="UP000798662">
    <property type="component" value="Chromosome 1"/>
</dbReference>
<organism evidence="1 2">
    <name type="scientific">Pyropia yezoensis</name>
    <name type="common">Susabi-nori</name>
    <name type="synonym">Porphyra yezoensis</name>
    <dbReference type="NCBI Taxonomy" id="2788"/>
    <lineage>
        <taxon>Eukaryota</taxon>
        <taxon>Rhodophyta</taxon>
        <taxon>Bangiophyceae</taxon>
        <taxon>Bangiales</taxon>
        <taxon>Bangiaceae</taxon>
        <taxon>Pyropia</taxon>
    </lineage>
</organism>
<accession>A0ACC3BNY6</accession>
<reference evidence="1" key="1">
    <citation type="submission" date="2019-11" db="EMBL/GenBank/DDBJ databases">
        <title>Nori genome reveals adaptations in red seaweeds to the harsh intertidal environment.</title>
        <authorList>
            <person name="Wang D."/>
            <person name="Mao Y."/>
        </authorList>
    </citation>
    <scope>NUCLEOTIDE SEQUENCE</scope>
    <source>
        <tissue evidence="1">Gametophyte</tissue>
    </source>
</reference>
<sequence length="317" mass="30737">MAAGTTATAGAGAAGGQPGHARGDDASTGATRGGTDQGAGAAAGAAASGSPSGGPAAAAADAVAAAARAMRAAAAELQAAAVAYNRLDVAVGDAALSTARVQAAAMTLMAIRPHKLTPAACELLRERAGWRRLATAVAAAADDHAAAERAINAAADDAAVAAAALAHARTASMVDFLQGTAGGGGLGTAAGISTGYHIRMAAVAAADVARKAATARALTGGRMPRVRRWAVVASPLLDALNVAVDNRTADLLIRHGIRGAAAGAAAAGAQVGAAADWAAARSAVMAADGARVAERLAGVEAELLHELRRHRVDSVQL</sequence>
<protein>
    <submittedName>
        <fullName evidence="1">Uncharacterized protein</fullName>
    </submittedName>
</protein>
<comment type="caution">
    <text evidence="1">The sequence shown here is derived from an EMBL/GenBank/DDBJ whole genome shotgun (WGS) entry which is preliminary data.</text>
</comment>
<evidence type="ECO:0000313" key="2">
    <source>
        <dbReference type="Proteomes" id="UP000798662"/>
    </source>
</evidence>
<dbReference type="EMBL" id="CM020618">
    <property type="protein sequence ID" value="KAK1859206.1"/>
    <property type="molecule type" value="Genomic_DNA"/>
</dbReference>
<gene>
    <name evidence="1" type="ORF">I4F81_001803</name>
</gene>
<proteinExistence type="predicted"/>
<name>A0ACC3BNY6_PYRYE</name>
<keyword evidence="2" id="KW-1185">Reference proteome</keyword>
<evidence type="ECO:0000313" key="1">
    <source>
        <dbReference type="EMBL" id="KAK1859206.1"/>
    </source>
</evidence>